<evidence type="ECO:0000313" key="2">
    <source>
        <dbReference type="Proteomes" id="UP000218677"/>
    </source>
</evidence>
<name>A0A2A4HGV9_9GAMM</name>
<dbReference type="GO" id="GO:0016740">
    <property type="term" value="F:transferase activity"/>
    <property type="evidence" value="ECO:0007669"/>
    <property type="project" value="UniProtKB-KW"/>
</dbReference>
<feature type="non-terminal residue" evidence="1">
    <location>
        <position position="1"/>
    </location>
</feature>
<keyword evidence="1" id="KW-0808">Transferase</keyword>
<keyword evidence="2" id="KW-1185">Reference proteome</keyword>
<proteinExistence type="predicted"/>
<comment type="caution">
    <text evidence="1">The sequence shown here is derived from an EMBL/GenBank/DDBJ whole genome shotgun (WGS) entry which is preliminary data.</text>
</comment>
<organism evidence="1 2">
    <name type="scientific">Vreelandella nigrificans</name>
    <dbReference type="NCBI Taxonomy" id="2042704"/>
    <lineage>
        <taxon>Bacteria</taxon>
        <taxon>Pseudomonadati</taxon>
        <taxon>Pseudomonadota</taxon>
        <taxon>Gammaproteobacteria</taxon>
        <taxon>Oceanospirillales</taxon>
        <taxon>Halomonadaceae</taxon>
        <taxon>Vreelandella</taxon>
    </lineage>
</organism>
<reference evidence="2" key="1">
    <citation type="submission" date="2017-09" db="EMBL/GenBank/DDBJ databases">
        <authorList>
            <person name="Cho G.-S."/>
            <person name="Oguntoyinbo F.A."/>
            <person name="Cnockaert M."/>
            <person name="Kabisch J."/>
            <person name="Neve H."/>
            <person name="Bockelmann W."/>
            <person name="Wenning M."/>
            <person name="Franz C.M."/>
            <person name="Vandamme P."/>
        </authorList>
    </citation>
    <scope>NUCLEOTIDE SEQUENCE [LARGE SCALE GENOMIC DNA]</scope>
    <source>
        <strain evidence="2">MBT G8648</strain>
    </source>
</reference>
<protein>
    <submittedName>
        <fullName evidence="1">Lipopolysaccharide N-acetylmannosaminouronosyltransferase</fullName>
    </submittedName>
</protein>
<accession>A0A2A4HGV9</accession>
<gene>
    <name evidence="1" type="ORF">CPA45_22565</name>
</gene>
<evidence type="ECO:0000313" key="1">
    <source>
        <dbReference type="EMBL" id="PCF93405.1"/>
    </source>
</evidence>
<dbReference type="AlphaFoldDB" id="A0A2A4HGV9"/>
<dbReference type="EMBL" id="NWUX01000079">
    <property type="protein sequence ID" value="PCF93405.1"/>
    <property type="molecule type" value="Genomic_DNA"/>
</dbReference>
<dbReference type="Proteomes" id="UP000218677">
    <property type="component" value="Unassembled WGS sequence"/>
</dbReference>
<sequence length="32" mass="4104">LEWLYRLLSQPTRIKRQIRLLRYLAWHYTGKM</sequence>